<dbReference type="InterPro" id="IPR029044">
    <property type="entry name" value="Nucleotide-diphossugar_trans"/>
</dbReference>
<dbReference type="SUPFAM" id="SSF53448">
    <property type="entry name" value="Nucleotide-diphospho-sugar transferases"/>
    <property type="match status" value="1"/>
</dbReference>
<comment type="caution">
    <text evidence="7">The sequence shown here is derived from an EMBL/GenBank/DDBJ whole genome shotgun (WGS) entry which is preliminary data.</text>
</comment>
<proteinExistence type="predicted"/>
<evidence type="ECO:0000313" key="8">
    <source>
        <dbReference type="Proteomes" id="UP000078459"/>
    </source>
</evidence>
<dbReference type="CDD" id="cd00761">
    <property type="entry name" value="Glyco_tranf_GTA_type"/>
    <property type="match status" value="1"/>
</dbReference>
<evidence type="ECO:0000256" key="4">
    <source>
        <dbReference type="ARBA" id="ARBA00022679"/>
    </source>
</evidence>
<keyword evidence="2" id="KW-1003">Cell membrane</keyword>
<evidence type="ECO:0000256" key="3">
    <source>
        <dbReference type="ARBA" id="ARBA00022676"/>
    </source>
</evidence>
<gene>
    <name evidence="7" type="ORF">A5893_07745</name>
</gene>
<dbReference type="GO" id="GO:0016757">
    <property type="term" value="F:glycosyltransferase activity"/>
    <property type="evidence" value="ECO:0007669"/>
    <property type="project" value="UniProtKB-KW"/>
</dbReference>
<dbReference type="EMBL" id="LWHJ01000022">
    <property type="protein sequence ID" value="OAQ40819.1"/>
    <property type="molecule type" value="Genomic_DNA"/>
</dbReference>
<name>A0A179DJZ1_9SPHI</name>
<evidence type="ECO:0000256" key="2">
    <source>
        <dbReference type="ARBA" id="ARBA00022475"/>
    </source>
</evidence>
<sequence length="295" mass="33789">MYVAPFSLPGWLKPHQYINRSFSDLNINEVNAIKTGLSKLQSSEPEISIIIPAWNEENNIFRTLSSLSASETDKKVELIVVNNNSTDETQKILDELGIKSLFQPQQGITYARQVGLENAKGKYHLCADSDTFYPPKWIDTMVKPLEDSEKIVGVYARYAFIPEREGERFFFWVYERLAGIIIRLRKRKREHINFLGFNMGFKTAVGLENGGFKVKNVRKFDNILGSDDYVDESEDGRMAVNLMKSGDLHLIIDTNARVFTSSRRLLAEGGILKAFNHRFKLHTKRLSEYLNGNKI</sequence>
<comment type="subcellular location">
    <subcellularLocation>
        <location evidence="1">Cell membrane</location>
    </subcellularLocation>
</comment>
<protein>
    <submittedName>
        <fullName evidence="7">Glycosyl transferase family 2</fullName>
    </submittedName>
</protein>
<dbReference type="GO" id="GO:0005886">
    <property type="term" value="C:plasma membrane"/>
    <property type="evidence" value="ECO:0007669"/>
    <property type="project" value="UniProtKB-SubCell"/>
</dbReference>
<dbReference type="PANTHER" id="PTHR43646">
    <property type="entry name" value="GLYCOSYLTRANSFERASE"/>
    <property type="match status" value="1"/>
</dbReference>
<dbReference type="Gene3D" id="3.90.550.10">
    <property type="entry name" value="Spore Coat Polysaccharide Biosynthesis Protein SpsA, Chain A"/>
    <property type="match status" value="1"/>
</dbReference>
<reference evidence="7 8" key="2">
    <citation type="submission" date="2016-06" db="EMBL/GenBank/DDBJ databases">
        <title>Pedobacter psychrophilus sp. nov., isolated from Antarctic fragmentary rock.</title>
        <authorList>
            <person name="Svec P."/>
        </authorList>
    </citation>
    <scope>NUCLEOTIDE SEQUENCE [LARGE SCALE GENOMIC DNA]</scope>
    <source>
        <strain evidence="7 8">CCM 8644</strain>
    </source>
</reference>
<dbReference type="STRING" id="1826909.A5893_07745"/>
<keyword evidence="5" id="KW-0472">Membrane</keyword>
<dbReference type="OrthoDB" id="1016922at2"/>
<evidence type="ECO:0000256" key="1">
    <source>
        <dbReference type="ARBA" id="ARBA00004236"/>
    </source>
</evidence>
<evidence type="ECO:0000256" key="5">
    <source>
        <dbReference type="ARBA" id="ARBA00023136"/>
    </source>
</evidence>
<dbReference type="AlphaFoldDB" id="A0A179DJZ1"/>
<keyword evidence="3" id="KW-0328">Glycosyltransferase</keyword>
<evidence type="ECO:0000313" key="7">
    <source>
        <dbReference type="EMBL" id="OAQ40819.1"/>
    </source>
</evidence>
<keyword evidence="4 7" id="KW-0808">Transferase</keyword>
<dbReference type="Pfam" id="PF00535">
    <property type="entry name" value="Glycos_transf_2"/>
    <property type="match status" value="1"/>
</dbReference>
<reference evidence="7 8" key="1">
    <citation type="submission" date="2016-04" db="EMBL/GenBank/DDBJ databases">
        <authorList>
            <person name="Evans L.H."/>
            <person name="Alamgir A."/>
            <person name="Owens N."/>
            <person name="Weber N.D."/>
            <person name="Virtaneva K."/>
            <person name="Barbian K."/>
            <person name="Babar A."/>
            <person name="Rosenke K."/>
        </authorList>
    </citation>
    <scope>NUCLEOTIDE SEQUENCE [LARGE SCALE GENOMIC DNA]</scope>
    <source>
        <strain evidence="7 8">CCM 8644</strain>
    </source>
</reference>
<evidence type="ECO:0000259" key="6">
    <source>
        <dbReference type="Pfam" id="PF00535"/>
    </source>
</evidence>
<dbReference type="InterPro" id="IPR001173">
    <property type="entry name" value="Glyco_trans_2-like"/>
</dbReference>
<accession>A0A179DJZ1</accession>
<dbReference type="Proteomes" id="UP000078459">
    <property type="component" value="Unassembled WGS sequence"/>
</dbReference>
<organism evidence="7 8">
    <name type="scientific">Pedobacter psychrophilus</name>
    <dbReference type="NCBI Taxonomy" id="1826909"/>
    <lineage>
        <taxon>Bacteria</taxon>
        <taxon>Pseudomonadati</taxon>
        <taxon>Bacteroidota</taxon>
        <taxon>Sphingobacteriia</taxon>
        <taxon>Sphingobacteriales</taxon>
        <taxon>Sphingobacteriaceae</taxon>
        <taxon>Pedobacter</taxon>
    </lineage>
</organism>
<keyword evidence="8" id="KW-1185">Reference proteome</keyword>
<dbReference type="PANTHER" id="PTHR43646:SF2">
    <property type="entry name" value="GLYCOSYLTRANSFERASE 2-LIKE DOMAIN-CONTAINING PROTEIN"/>
    <property type="match status" value="1"/>
</dbReference>
<feature type="domain" description="Glycosyltransferase 2-like" evidence="6">
    <location>
        <begin position="48"/>
        <end position="200"/>
    </location>
</feature>